<feature type="transmembrane region" description="Helical" evidence="1">
    <location>
        <begin position="202"/>
        <end position="219"/>
    </location>
</feature>
<feature type="transmembrane region" description="Helical" evidence="1">
    <location>
        <begin position="43"/>
        <end position="64"/>
    </location>
</feature>
<keyword evidence="1" id="KW-0472">Membrane</keyword>
<evidence type="ECO:0000256" key="1">
    <source>
        <dbReference type="SAM" id="Phobius"/>
    </source>
</evidence>
<protein>
    <submittedName>
        <fullName evidence="2">Uncharacterized protein</fullName>
    </submittedName>
</protein>
<organism evidence="2">
    <name type="scientific">Vecturithrix granuli</name>
    <dbReference type="NCBI Taxonomy" id="1499967"/>
    <lineage>
        <taxon>Bacteria</taxon>
        <taxon>Candidatus Moduliflexota</taxon>
        <taxon>Candidatus Vecturitrichia</taxon>
        <taxon>Candidatus Vecturitrichales</taxon>
        <taxon>Candidatus Vecturitrichaceae</taxon>
        <taxon>Candidatus Vecturithrix</taxon>
    </lineage>
</organism>
<keyword evidence="3" id="KW-1185">Reference proteome</keyword>
<reference evidence="2" key="1">
    <citation type="journal article" date="2015" name="PeerJ">
        <title>First genomic representation of candidate bacterial phylum KSB3 points to enhanced environmental sensing as a trigger of wastewater bulking.</title>
        <authorList>
            <person name="Sekiguchi Y."/>
            <person name="Ohashi A."/>
            <person name="Parks D.H."/>
            <person name="Yamauchi T."/>
            <person name="Tyson G.W."/>
            <person name="Hugenholtz P."/>
        </authorList>
    </citation>
    <scope>NUCLEOTIDE SEQUENCE [LARGE SCALE GENOMIC DNA]</scope>
</reference>
<feature type="transmembrane region" description="Helical" evidence="1">
    <location>
        <begin position="336"/>
        <end position="355"/>
    </location>
</feature>
<sequence>MRRLGVVGLLLLLVGVSLAFLWKQVGLVTGANIFPWDTHFELFPTVLAIWLPGLYLFFTGMWFYLQQNFPQEGRLRYFQQLDAASYAAIVLFLLSVTVWQAFGYPDTYFRAGVLCIFLFKSMILLRALYAFPRCIRSTFLVVVSFGFYLLSLPFLHVFLFMPLFDLFQHSALLHISILVVKSICLALMSLETFRLSAEMTKSVQSAFFSWLIVSFTFPALGFPKISFILAGLLVVFILRMFISRVDTRELIKGFVRPSSLTIAFKFLIVFNIILAAGLIFWDNVRPGFDLQWNRAFEAALGTLLNGQWGIFCYAPVYWLSLFGMVYVLFFRIWNGVLLVLTGVLLYSAYHLAYYGMLGQGIHQHDIVPFLPFLGVFIAIAHSRFGKIVLFRLIVRLLIFATVASTSLLLVLSPQHNSLPSKFAEIQWSLMHAVGKDLTGFFPSTSFQPEAVPLLFWLVGVIGLAIICCYIRTRLGYPLTQKIRTFLEGQFSFQQLTFYPLLLLLFLLLGTGVMVVGKTIYPGMLEHPLELSSQTPQHILSNVEHPSASFPAKGILIVSHLTNSEKVFHKTPLASITVSDPDQKFETFILKAGKDTAEKTLDTSNGNQALAHGRAELYRSHSMTTQEGISVETHDYYTKFLFSKPLHIQKMTLKWLPARDPDISAEYILHIEEILLLGDSFERPEEGQAYEPRGNVK</sequence>
<accession>A0A081C3J4</accession>
<dbReference type="AlphaFoldDB" id="A0A081C3J4"/>
<feature type="transmembrane region" description="Helical" evidence="1">
    <location>
        <begin position="308"/>
        <end position="329"/>
    </location>
</feature>
<dbReference type="eggNOG" id="ENOG502ZF4W">
    <property type="taxonomic scope" value="Bacteria"/>
</dbReference>
<feature type="transmembrane region" description="Helical" evidence="1">
    <location>
        <begin position="392"/>
        <end position="411"/>
    </location>
</feature>
<keyword evidence="1" id="KW-0812">Transmembrane</keyword>
<keyword evidence="1" id="KW-1133">Transmembrane helix</keyword>
<feature type="transmembrane region" description="Helical" evidence="1">
    <location>
        <begin position="495"/>
        <end position="516"/>
    </location>
</feature>
<feature type="transmembrane region" description="Helical" evidence="1">
    <location>
        <begin position="262"/>
        <end position="281"/>
    </location>
</feature>
<feature type="transmembrane region" description="Helical" evidence="1">
    <location>
        <begin position="84"/>
        <end position="102"/>
    </location>
</feature>
<feature type="transmembrane region" description="Helical" evidence="1">
    <location>
        <begin position="361"/>
        <end position="380"/>
    </location>
</feature>
<evidence type="ECO:0000313" key="3">
    <source>
        <dbReference type="Proteomes" id="UP000030661"/>
    </source>
</evidence>
<feature type="transmembrane region" description="Helical" evidence="1">
    <location>
        <begin position="225"/>
        <end position="242"/>
    </location>
</feature>
<evidence type="ECO:0000313" key="2">
    <source>
        <dbReference type="EMBL" id="GAK59149.1"/>
    </source>
</evidence>
<dbReference type="HOGENOM" id="CLU_395707_0_0_0"/>
<feature type="transmembrane region" description="Helical" evidence="1">
    <location>
        <begin position="453"/>
        <end position="474"/>
    </location>
</feature>
<feature type="transmembrane region" description="Helical" evidence="1">
    <location>
        <begin position="108"/>
        <end position="131"/>
    </location>
</feature>
<dbReference type="Proteomes" id="UP000030661">
    <property type="component" value="Unassembled WGS sequence"/>
</dbReference>
<gene>
    <name evidence="2" type="ORF">U27_06125</name>
</gene>
<dbReference type="STRING" id="1499967.U27_06125"/>
<feature type="transmembrane region" description="Helical" evidence="1">
    <location>
        <begin position="171"/>
        <end position="190"/>
    </location>
</feature>
<name>A0A081C3J4_VECG1</name>
<feature type="transmembrane region" description="Helical" evidence="1">
    <location>
        <begin position="138"/>
        <end position="159"/>
    </location>
</feature>
<proteinExistence type="predicted"/>
<dbReference type="EMBL" id="DF820469">
    <property type="protein sequence ID" value="GAK59149.1"/>
    <property type="molecule type" value="Genomic_DNA"/>
</dbReference>